<evidence type="ECO:0000313" key="2">
    <source>
        <dbReference type="EMBL" id="CIS22963.1"/>
    </source>
</evidence>
<dbReference type="GO" id="GO:0004222">
    <property type="term" value="F:metalloendopeptidase activity"/>
    <property type="evidence" value="ECO:0007669"/>
    <property type="project" value="InterPro"/>
</dbReference>
<sequence>MQKAVQEELKQIKAGKTTARTYTFIETPVQKLKKAIYKAYLKDSDDFRQSIYNS</sequence>
<evidence type="ECO:0000313" key="3">
    <source>
        <dbReference type="Proteomes" id="UP000042745"/>
    </source>
</evidence>
<dbReference type="GO" id="GO:0005576">
    <property type="term" value="C:extracellular region"/>
    <property type="evidence" value="ECO:0007669"/>
    <property type="project" value="InterPro"/>
</dbReference>
<gene>
    <name evidence="2" type="ORF">ERS019486_00264</name>
</gene>
<dbReference type="Proteomes" id="UP000042745">
    <property type="component" value="Unassembled WGS sequence"/>
</dbReference>
<name>A0AA86XQX5_STREE</name>
<protein>
    <submittedName>
        <fullName evidence="2">Zinc metalloprotease zmpC</fullName>
    </submittedName>
</protein>
<evidence type="ECO:0000259" key="1">
    <source>
        <dbReference type="Pfam" id="PF07580"/>
    </source>
</evidence>
<dbReference type="EMBL" id="CKGU01000002">
    <property type="protein sequence ID" value="CIS22963.1"/>
    <property type="molecule type" value="Genomic_DNA"/>
</dbReference>
<proteinExistence type="predicted"/>
<keyword evidence="2" id="KW-0645">Protease</keyword>
<dbReference type="AlphaFoldDB" id="A0AA86XQX5"/>
<keyword evidence="2" id="KW-0378">Hydrolase</keyword>
<comment type="caution">
    <text evidence="2">The sequence shown here is derived from an EMBL/GenBank/DDBJ whole genome shotgun (WGS) entry which is preliminary data.</text>
</comment>
<reference evidence="2 3" key="1">
    <citation type="submission" date="2015-03" db="EMBL/GenBank/DDBJ databases">
        <authorList>
            <consortium name="Pathogen Informatics"/>
            <person name="Murphy D."/>
        </authorList>
    </citation>
    <scope>NUCLEOTIDE SEQUENCE [LARGE SCALE GENOMIC DNA]</scope>
    <source>
        <strain evidence="3">type strain: N</strain>
    </source>
</reference>
<dbReference type="Pfam" id="PF07580">
    <property type="entry name" value="Peptidase_M26_C"/>
    <property type="match status" value="1"/>
</dbReference>
<keyword evidence="2" id="KW-0482">Metalloprotease</keyword>
<feature type="domain" description="Peptidase M26 C-terminal" evidence="1">
    <location>
        <begin position="11"/>
        <end position="52"/>
    </location>
</feature>
<dbReference type="InterPro" id="IPR011505">
    <property type="entry name" value="Peptidase_M26_C_dom"/>
</dbReference>
<dbReference type="GO" id="GO:0008270">
    <property type="term" value="F:zinc ion binding"/>
    <property type="evidence" value="ECO:0007669"/>
    <property type="project" value="InterPro"/>
</dbReference>
<organism evidence="2 3">
    <name type="scientific">Streptococcus pneumoniae</name>
    <dbReference type="NCBI Taxonomy" id="1313"/>
    <lineage>
        <taxon>Bacteria</taxon>
        <taxon>Bacillati</taxon>
        <taxon>Bacillota</taxon>
        <taxon>Bacilli</taxon>
        <taxon>Lactobacillales</taxon>
        <taxon>Streptococcaceae</taxon>
        <taxon>Streptococcus</taxon>
    </lineage>
</organism>
<accession>A0AA86XQX5</accession>